<evidence type="ECO:0000256" key="1">
    <source>
        <dbReference type="ARBA" id="ARBA00022679"/>
    </source>
</evidence>
<dbReference type="SUPFAM" id="SSF53613">
    <property type="entry name" value="Ribokinase-like"/>
    <property type="match status" value="1"/>
</dbReference>
<dbReference type="Pfam" id="PF00294">
    <property type="entry name" value="PfkB"/>
    <property type="match status" value="1"/>
</dbReference>
<feature type="domain" description="Carbohydrate kinase PfkB" evidence="3">
    <location>
        <begin position="3"/>
        <end position="322"/>
    </location>
</feature>
<feature type="non-terminal residue" evidence="4">
    <location>
        <position position="1"/>
    </location>
</feature>
<dbReference type="InterPro" id="IPR002173">
    <property type="entry name" value="Carboh/pur_kinase_PfkB_CS"/>
</dbReference>
<dbReference type="RefSeq" id="XP_056579011.1">
    <property type="nucleotide sequence ID" value="XM_056722761.1"/>
</dbReference>
<evidence type="ECO:0000313" key="5">
    <source>
        <dbReference type="Proteomes" id="UP001147752"/>
    </source>
</evidence>
<name>A0A9W9S707_9EURO</name>
<reference evidence="4" key="1">
    <citation type="submission" date="2022-12" db="EMBL/GenBank/DDBJ databases">
        <authorList>
            <person name="Petersen C."/>
        </authorList>
    </citation>
    <scope>NUCLEOTIDE SEQUENCE</scope>
    <source>
        <strain evidence="4">IBT 3081</strain>
    </source>
</reference>
<dbReference type="PROSITE" id="PS00584">
    <property type="entry name" value="PFKB_KINASES_2"/>
    <property type="match status" value="1"/>
</dbReference>
<reference evidence="4" key="2">
    <citation type="journal article" date="2023" name="IMA Fungus">
        <title>Comparative genomic study of the Penicillium genus elucidates a diverse pangenome and 15 lateral gene transfer events.</title>
        <authorList>
            <person name="Petersen C."/>
            <person name="Sorensen T."/>
            <person name="Nielsen M.R."/>
            <person name="Sondergaard T.E."/>
            <person name="Sorensen J.L."/>
            <person name="Fitzpatrick D.A."/>
            <person name="Frisvad J.C."/>
            <person name="Nielsen K.L."/>
        </authorList>
    </citation>
    <scope>NUCLEOTIDE SEQUENCE</scope>
    <source>
        <strain evidence="4">IBT 3081</strain>
    </source>
</reference>
<dbReference type="InterPro" id="IPR011611">
    <property type="entry name" value="PfkB_dom"/>
</dbReference>
<dbReference type="EMBL" id="JAPZBT010000002">
    <property type="protein sequence ID" value="KAJ5373025.1"/>
    <property type="molecule type" value="Genomic_DNA"/>
</dbReference>
<keyword evidence="5" id="KW-1185">Reference proteome</keyword>
<dbReference type="OrthoDB" id="204058at2759"/>
<evidence type="ECO:0000313" key="4">
    <source>
        <dbReference type="EMBL" id="KAJ5373025.1"/>
    </source>
</evidence>
<keyword evidence="1" id="KW-0808">Transferase</keyword>
<sequence length="329" mass="36435">MTLVAIGACYLDTILTTPHYPGEDEKLRASKISRRRGGNCPNTLEVLGQLLQYRPSNAESSLNLITVLPSKTSVASHQIQSSLENMVRLDSCIYRETFNEPASSYIIASQATGSRTIVNYNELPEMTCAEFASAVEPLRAVANRPWFHFEVLQLVTVTDMLTWTQGRAPDVTLECIHYIRKHFPEAQISVEVEKPGRPGLQELADEADVVLYSKGWAQNHGYTSAEDCLRDQSLKISRVSLLCCTWGHDGAAALEPKTGNFAHVPAHTEGLGVIDTIGAGDTFNAGLLYGLIYRSQDWDFRKRLEFANLLAGLKVTQEGFANLQRALNF</sequence>
<evidence type="ECO:0000256" key="2">
    <source>
        <dbReference type="ARBA" id="ARBA00022777"/>
    </source>
</evidence>
<dbReference type="FunFam" id="3.40.1190.20:FF:000072">
    <property type="entry name" value="AT09463p"/>
    <property type="match status" value="1"/>
</dbReference>
<comment type="caution">
    <text evidence="4">The sequence shown here is derived from an EMBL/GenBank/DDBJ whole genome shotgun (WGS) entry which is preliminary data.</text>
</comment>
<proteinExistence type="predicted"/>
<dbReference type="GO" id="GO:0016301">
    <property type="term" value="F:kinase activity"/>
    <property type="evidence" value="ECO:0007669"/>
    <property type="project" value="UniProtKB-KW"/>
</dbReference>
<dbReference type="AlphaFoldDB" id="A0A9W9S707"/>
<accession>A0A9W9S707</accession>
<evidence type="ECO:0000259" key="3">
    <source>
        <dbReference type="Pfam" id="PF00294"/>
    </source>
</evidence>
<dbReference type="InterPro" id="IPR029056">
    <property type="entry name" value="Ribokinase-like"/>
</dbReference>
<dbReference type="Gene3D" id="3.40.1190.20">
    <property type="match status" value="1"/>
</dbReference>
<keyword evidence="2" id="KW-0418">Kinase</keyword>
<dbReference type="GeneID" id="81461944"/>
<dbReference type="PANTHER" id="PTHR42774:SF3">
    <property type="entry name" value="KETOHEXOKINASE"/>
    <property type="match status" value="1"/>
</dbReference>
<protein>
    <recommendedName>
        <fullName evidence="3">Carbohydrate kinase PfkB domain-containing protein</fullName>
    </recommendedName>
</protein>
<dbReference type="Proteomes" id="UP001147752">
    <property type="component" value="Unassembled WGS sequence"/>
</dbReference>
<gene>
    <name evidence="4" type="ORF">N7517_005031</name>
</gene>
<dbReference type="PANTHER" id="PTHR42774">
    <property type="entry name" value="PHOSPHOTRANSFERASE SYSTEM TRANSPORT PROTEIN"/>
    <property type="match status" value="1"/>
</dbReference>
<organism evidence="4 5">
    <name type="scientific">Penicillium concentricum</name>
    <dbReference type="NCBI Taxonomy" id="293559"/>
    <lineage>
        <taxon>Eukaryota</taxon>
        <taxon>Fungi</taxon>
        <taxon>Dikarya</taxon>
        <taxon>Ascomycota</taxon>
        <taxon>Pezizomycotina</taxon>
        <taxon>Eurotiomycetes</taxon>
        <taxon>Eurotiomycetidae</taxon>
        <taxon>Eurotiales</taxon>
        <taxon>Aspergillaceae</taxon>
        <taxon>Penicillium</taxon>
    </lineage>
</organism>
<dbReference type="InterPro" id="IPR052562">
    <property type="entry name" value="Ketohexokinase-related"/>
</dbReference>